<sequence>MILEKVKEKAIEEDDDLKFLVQKNSLFPVDIPTKSNLSSRALDLRPQNRTPRFKEGRGGPALWGGSVFGHFFENSGTSAH</sequence>
<name>A0AAV4U098_CAEEX</name>
<dbReference type="Proteomes" id="UP001054945">
    <property type="component" value="Unassembled WGS sequence"/>
</dbReference>
<accession>A0AAV4U098</accession>
<dbReference type="AlphaFoldDB" id="A0AAV4U098"/>
<keyword evidence="2" id="KW-1185">Reference proteome</keyword>
<organism evidence="1 2">
    <name type="scientific">Caerostris extrusa</name>
    <name type="common">Bark spider</name>
    <name type="synonym">Caerostris bankana</name>
    <dbReference type="NCBI Taxonomy" id="172846"/>
    <lineage>
        <taxon>Eukaryota</taxon>
        <taxon>Metazoa</taxon>
        <taxon>Ecdysozoa</taxon>
        <taxon>Arthropoda</taxon>
        <taxon>Chelicerata</taxon>
        <taxon>Arachnida</taxon>
        <taxon>Araneae</taxon>
        <taxon>Araneomorphae</taxon>
        <taxon>Entelegynae</taxon>
        <taxon>Araneoidea</taxon>
        <taxon>Araneidae</taxon>
        <taxon>Caerostris</taxon>
    </lineage>
</organism>
<evidence type="ECO:0000313" key="2">
    <source>
        <dbReference type="Proteomes" id="UP001054945"/>
    </source>
</evidence>
<dbReference type="EMBL" id="BPLR01012075">
    <property type="protein sequence ID" value="GIY51165.1"/>
    <property type="molecule type" value="Genomic_DNA"/>
</dbReference>
<gene>
    <name evidence="1" type="ORF">CEXT_58581</name>
</gene>
<evidence type="ECO:0000313" key="1">
    <source>
        <dbReference type="EMBL" id="GIY51165.1"/>
    </source>
</evidence>
<proteinExistence type="predicted"/>
<reference evidence="1 2" key="1">
    <citation type="submission" date="2021-06" db="EMBL/GenBank/DDBJ databases">
        <title>Caerostris extrusa draft genome.</title>
        <authorList>
            <person name="Kono N."/>
            <person name="Arakawa K."/>
        </authorList>
    </citation>
    <scope>NUCLEOTIDE SEQUENCE [LARGE SCALE GENOMIC DNA]</scope>
</reference>
<protein>
    <submittedName>
        <fullName evidence="1">Uncharacterized protein</fullName>
    </submittedName>
</protein>
<comment type="caution">
    <text evidence="1">The sequence shown here is derived from an EMBL/GenBank/DDBJ whole genome shotgun (WGS) entry which is preliminary data.</text>
</comment>